<proteinExistence type="predicted"/>
<dbReference type="EMBL" id="CAKXAJ010024996">
    <property type="protein sequence ID" value="CAH2233743.1"/>
    <property type="molecule type" value="Genomic_DNA"/>
</dbReference>
<reference evidence="1" key="1">
    <citation type="submission" date="2022-03" db="EMBL/GenBank/DDBJ databases">
        <authorList>
            <person name="Lindestad O."/>
        </authorList>
    </citation>
    <scope>NUCLEOTIDE SEQUENCE</scope>
</reference>
<keyword evidence="2" id="KW-1185">Reference proteome</keyword>
<comment type="caution">
    <text evidence="1">The sequence shown here is derived from an EMBL/GenBank/DDBJ whole genome shotgun (WGS) entry which is preliminary data.</text>
</comment>
<dbReference type="AlphaFoldDB" id="A0A8S4R973"/>
<dbReference type="Proteomes" id="UP000838756">
    <property type="component" value="Unassembled WGS sequence"/>
</dbReference>
<name>A0A8S4R973_9NEOP</name>
<evidence type="ECO:0000313" key="1">
    <source>
        <dbReference type="EMBL" id="CAH2233743.1"/>
    </source>
</evidence>
<organism evidence="1 2">
    <name type="scientific">Pararge aegeria aegeria</name>
    <dbReference type="NCBI Taxonomy" id="348720"/>
    <lineage>
        <taxon>Eukaryota</taxon>
        <taxon>Metazoa</taxon>
        <taxon>Ecdysozoa</taxon>
        <taxon>Arthropoda</taxon>
        <taxon>Hexapoda</taxon>
        <taxon>Insecta</taxon>
        <taxon>Pterygota</taxon>
        <taxon>Neoptera</taxon>
        <taxon>Endopterygota</taxon>
        <taxon>Lepidoptera</taxon>
        <taxon>Glossata</taxon>
        <taxon>Ditrysia</taxon>
        <taxon>Papilionoidea</taxon>
        <taxon>Nymphalidae</taxon>
        <taxon>Satyrinae</taxon>
        <taxon>Satyrini</taxon>
        <taxon>Parargina</taxon>
        <taxon>Pararge</taxon>
    </lineage>
</organism>
<protein>
    <submittedName>
        <fullName evidence="1">Jg20365 protein</fullName>
    </submittedName>
</protein>
<accession>A0A8S4R973</accession>
<evidence type="ECO:0000313" key="2">
    <source>
        <dbReference type="Proteomes" id="UP000838756"/>
    </source>
</evidence>
<sequence>MSEKSKGDAIIGGSDMSESDGININILNEQQFNENAERIDSPILMRPDKRVVEPMAIGADIFWSGDRAPVGTVWVNLQPVGQMTLKYSWKRLDEKGGGPSVVAYSRKGLCPAVDACRLMMIMTATHN</sequence>
<gene>
    <name evidence="1" type="primary">jg20365</name>
    <name evidence="1" type="ORF">PAEG_LOCUS11675</name>
</gene>